<evidence type="ECO:0000256" key="2">
    <source>
        <dbReference type="ARBA" id="ARBA00022741"/>
    </source>
</evidence>
<dbReference type="RefSeq" id="WP_199739546.1">
    <property type="nucleotide sequence ID" value="NZ_JAVREN010000005.1"/>
</dbReference>
<evidence type="ECO:0000313" key="5">
    <source>
        <dbReference type="EMBL" id="MDT0306364.1"/>
    </source>
</evidence>
<gene>
    <name evidence="5" type="ORF">RM780_05235</name>
</gene>
<dbReference type="InterPro" id="IPR004130">
    <property type="entry name" value="Gpn"/>
</dbReference>
<dbReference type="InterPro" id="IPR052705">
    <property type="entry name" value="Gliding_Motility_GTPase"/>
</dbReference>
<accession>A0ABU2L478</accession>
<protein>
    <submittedName>
        <fullName evidence="5">ATP/GTP-binding protein</fullName>
    </submittedName>
</protein>
<keyword evidence="4" id="KW-0342">GTP-binding</keyword>
<evidence type="ECO:0000313" key="6">
    <source>
        <dbReference type="Proteomes" id="UP001183388"/>
    </source>
</evidence>
<dbReference type="PANTHER" id="PTHR42708">
    <property type="entry name" value="ATP/GTP-BINDING PROTEIN-RELATED"/>
    <property type="match status" value="1"/>
</dbReference>
<name>A0ABU2L478_9ACTN</name>
<keyword evidence="2" id="KW-0547">Nucleotide-binding</keyword>
<dbReference type="Gene3D" id="3.40.50.300">
    <property type="entry name" value="P-loop containing nucleotide triphosphate hydrolases"/>
    <property type="match status" value="1"/>
</dbReference>
<dbReference type="SUPFAM" id="SSF52540">
    <property type="entry name" value="P-loop containing nucleoside triphosphate hydrolases"/>
    <property type="match status" value="1"/>
</dbReference>
<keyword evidence="3" id="KW-0378">Hydrolase</keyword>
<dbReference type="EMBL" id="JAVREN010000005">
    <property type="protein sequence ID" value="MDT0306364.1"/>
    <property type="molecule type" value="Genomic_DNA"/>
</dbReference>
<dbReference type="Pfam" id="PF03029">
    <property type="entry name" value="ATP_bind_1"/>
    <property type="match status" value="1"/>
</dbReference>
<dbReference type="InterPro" id="IPR027417">
    <property type="entry name" value="P-loop_NTPase"/>
</dbReference>
<evidence type="ECO:0000256" key="1">
    <source>
        <dbReference type="ARBA" id="ARBA00005290"/>
    </source>
</evidence>
<evidence type="ECO:0000256" key="3">
    <source>
        <dbReference type="ARBA" id="ARBA00022801"/>
    </source>
</evidence>
<evidence type="ECO:0000256" key="4">
    <source>
        <dbReference type="ARBA" id="ARBA00023134"/>
    </source>
</evidence>
<comment type="similarity">
    <text evidence="1">Belongs to the GPN-loop GTPase family.</text>
</comment>
<dbReference type="Proteomes" id="UP001183388">
    <property type="component" value="Unassembled WGS sequence"/>
</dbReference>
<comment type="caution">
    <text evidence="5">The sequence shown here is derived from an EMBL/GenBank/DDBJ whole genome shotgun (WGS) entry which is preliminary data.</text>
</comment>
<sequence>MDSALSSSRAATGSARDRIYLRNPDQQLVKVIVSGPFGVGKTTIVRSLSEIPPLKTEEVMTATGAVVDHLHGVRDKTTTTVGLDYGRVSLADDLALCLFGTPGQQRFHALWKDLTHGALGALILADTRRIADSYEVMGLIEEQGLPYAVALNHFPDSPAYPDAELRKALDLAPDTPLITCDARDRGTSLRALLALAEHLQKLPALEHP</sequence>
<reference evidence="6" key="1">
    <citation type="submission" date="2023-07" db="EMBL/GenBank/DDBJ databases">
        <title>30 novel species of actinomycetes from the DSMZ collection.</title>
        <authorList>
            <person name="Nouioui I."/>
        </authorList>
    </citation>
    <scope>NUCLEOTIDE SEQUENCE [LARGE SCALE GENOMIC DNA]</scope>
    <source>
        <strain evidence="6">DSM 44917</strain>
    </source>
</reference>
<proteinExistence type="inferred from homology"/>
<dbReference type="PANTHER" id="PTHR42708:SF1">
    <property type="entry name" value="GLIDING MOTILITY PROTEIN MGLA"/>
    <property type="match status" value="1"/>
</dbReference>
<keyword evidence="6" id="KW-1185">Reference proteome</keyword>
<organism evidence="5 6">
    <name type="scientific">Streptomyces boetiae</name>
    <dbReference type="NCBI Taxonomy" id="3075541"/>
    <lineage>
        <taxon>Bacteria</taxon>
        <taxon>Bacillati</taxon>
        <taxon>Actinomycetota</taxon>
        <taxon>Actinomycetes</taxon>
        <taxon>Kitasatosporales</taxon>
        <taxon>Streptomycetaceae</taxon>
        <taxon>Streptomyces</taxon>
    </lineage>
</organism>
<dbReference type="CDD" id="cd00882">
    <property type="entry name" value="Ras_like_GTPase"/>
    <property type="match status" value="1"/>
</dbReference>